<comment type="pathway">
    <text evidence="5">Cofactor metabolism; pyridoxal 5'-phosphate salvage; pyridoxal 5'-phosphate from pyridoxamine 5'-phosphate: step 1/1.</text>
</comment>
<feature type="binding site" evidence="5 6">
    <location>
        <position position="137"/>
    </location>
    <ligand>
        <name>substrate</name>
    </ligand>
</feature>
<evidence type="ECO:0000313" key="11">
    <source>
        <dbReference type="Proteomes" id="UP000244867"/>
    </source>
</evidence>
<comment type="function">
    <text evidence="5">Catalyzes the oxidation of either pyridoxine 5'-phosphate (PNP) or pyridoxamine 5'-phosphate (PMP) into pyridoxal 5'-phosphate (PLP).</text>
</comment>
<dbReference type="PANTHER" id="PTHR10851">
    <property type="entry name" value="PYRIDOXINE-5-PHOSPHATE OXIDASE"/>
    <property type="match status" value="1"/>
</dbReference>
<dbReference type="EC" id="1.4.3.5" evidence="5"/>
<dbReference type="InterPro" id="IPR019576">
    <property type="entry name" value="Pyridoxamine_oxidase_dimer_C"/>
</dbReference>
<evidence type="ECO:0000256" key="5">
    <source>
        <dbReference type="HAMAP-Rule" id="MF_01629"/>
    </source>
</evidence>
<comment type="subunit">
    <text evidence="5">Homodimer.</text>
</comment>
<accession>A0A2R7Z1N6</accession>
<dbReference type="NCBIfam" id="TIGR00558">
    <property type="entry name" value="pdxH"/>
    <property type="match status" value="1"/>
</dbReference>
<feature type="binding site" evidence="5 7">
    <location>
        <position position="97"/>
    </location>
    <ligand>
        <name>FMN</name>
        <dbReference type="ChEBI" id="CHEBI:58210"/>
    </ligand>
</feature>
<dbReference type="InterPro" id="IPR000659">
    <property type="entry name" value="Pyridox_Oxase"/>
</dbReference>
<feature type="binding site" evidence="5 7">
    <location>
        <begin position="90"/>
        <end position="91"/>
    </location>
    <ligand>
        <name>FMN</name>
        <dbReference type="ChEBI" id="CHEBI:58210"/>
    </ligand>
</feature>
<evidence type="ECO:0000313" key="10">
    <source>
        <dbReference type="EMBL" id="PUA82535.1"/>
    </source>
</evidence>
<feature type="binding site" evidence="6">
    <location>
        <begin position="22"/>
        <end position="25"/>
    </location>
    <ligand>
        <name>substrate</name>
    </ligand>
</feature>
<feature type="binding site" evidence="5 7">
    <location>
        <position position="209"/>
    </location>
    <ligand>
        <name>FMN</name>
        <dbReference type="ChEBI" id="CHEBI:58210"/>
    </ligand>
</feature>
<name>A0A2R7Z1N6_9ACTN</name>
<dbReference type="GO" id="GO:0008615">
    <property type="term" value="P:pyridoxine biosynthetic process"/>
    <property type="evidence" value="ECO:0007669"/>
    <property type="project" value="UniProtKB-UniRule"/>
</dbReference>
<protein>
    <recommendedName>
        <fullName evidence="5">Pyridoxine/pyridoxamine 5'-phosphate oxidase</fullName>
        <ecNumber evidence="5">1.4.3.5</ecNumber>
    </recommendedName>
    <alternativeName>
        <fullName evidence="5">PNP/PMP oxidase</fullName>
        <shortName evidence="5">PNPOx</shortName>
    </alternativeName>
    <alternativeName>
        <fullName evidence="5">Pyridoxal 5'-phosphate synthase</fullName>
    </alternativeName>
</protein>
<comment type="cofactor">
    <cofactor evidence="5 7">
        <name>FMN</name>
        <dbReference type="ChEBI" id="CHEBI:58210"/>
    </cofactor>
    <text evidence="5 7">Binds 1 FMN per subunit.</text>
</comment>
<evidence type="ECO:0000256" key="3">
    <source>
        <dbReference type="ARBA" id="ARBA00022643"/>
    </source>
</evidence>
<dbReference type="GO" id="GO:0004733">
    <property type="term" value="F:pyridoxamine phosphate oxidase activity"/>
    <property type="evidence" value="ECO:0007669"/>
    <property type="project" value="UniProtKB-UniRule"/>
</dbReference>
<reference evidence="10 11" key="1">
    <citation type="submission" date="2018-03" db="EMBL/GenBank/DDBJ databases">
        <authorList>
            <person name="Keele B.F."/>
        </authorList>
    </citation>
    <scope>NUCLEOTIDE SEQUENCE [LARGE SCALE GENOMIC DNA]</scope>
    <source>
        <strain evidence="10 11">IB-3</strain>
    </source>
</reference>
<feature type="binding site" evidence="5 7">
    <location>
        <begin position="154"/>
        <end position="155"/>
    </location>
    <ligand>
        <name>FMN</name>
        <dbReference type="ChEBI" id="CHEBI:58210"/>
    </ligand>
</feature>
<evidence type="ECO:0000256" key="1">
    <source>
        <dbReference type="ARBA" id="ARBA00007301"/>
    </source>
</evidence>
<evidence type="ECO:0000259" key="8">
    <source>
        <dbReference type="Pfam" id="PF01243"/>
    </source>
</evidence>
<dbReference type="NCBIfam" id="NF004231">
    <property type="entry name" value="PRK05679.1"/>
    <property type="match status" value="1"/>
</dbReference>
<dbReference type="InterPro" id="IPR012349">
    <property type="entry name" value="Split_barrel_FMN-bd"/>
</dbReference>
<gene>
    <name evidence="5 10" type="primary">pdxH</name>
    <name evidence="10" type="ORF">C7S10_02000</name>
</gene>
<feature type="binding site" evidence="5 7">
    <location>
        <begin position="75"/>
        <end position="80"/>
    </location>
    <ligand>
        <name>FMN</name>
        <dbReference type="ChEBI" id="CHEBI:58210"/>
    </ligand>
</feature>
<dbReference type="Proteomes" id="UP000244867">
    <property type="component" value="Unassembled WGS sequence"/>
</dbReference>
<comment type="caution">
    <text evidence="5">Lacks conserved residue(s) required for the propagation of feature annotation.</text>
</comment>
<feature type="binding site" evidence="5 6">
    <location>
        <position position="141"/>
    </location>
    <ligand>
        <name>substrate</name>
    </ligand>
</feature>
<organism evidence="10 11">
    <name type="scientific">Nocardioides currus</name>
    <dbReference type="NCBI Taxonomy" id="2133958"/>
    <lineage>
        <taxon>Bacteria</taxon>
        <taxon>Bacillati</taxon>
        <taxon>Actinomycetota</taxon>
        <taxon>Actinomycetes</taxon>
        <taxon>Propionibacteriales</taxon>
        <taxon>Nocardioidaceae</taxon>
        <taxon>Nocardioides</taxon>
    </lineage>
</organism>
<keyword evidence="3 5" id="KW-0288">FMN</keyword>
<dbReference type="PANTHER" id="PTHR10851:SF0">
    <property type="entry name" value="PYRIDOXINE-5'-PHOSPHATE OXIDASE"/>
    <property type="match status" value="1"/>
</dbReference>
<proteinExistence type="inferred from homology"/>
<feature type="domain" description="Pyridoxamine 5'-phosphate oxidase N-terminal" evidence="8">
    <location>
        <begin position="48"/>
        <end position="163"/>
    </location>
</feature>
<dbReference type="Pfam" id="PF10590">
    <property type="entry name" value="PNP_phzG_C"/>
    <property type="match status" value="1"/>
</dbReference>
<dbReference type="PROSITE" id="PS01064">
    <property type="entry name" value="PYRIDOX_OXIDASE"/>
    <property type="match status" value="1"/>
</dbReference>
<feature type="binding site" evidence="5 6">
    <location>
        <position position="80"/>
    </location>
    <ligand>
        <name>substrate</name>
    </ligand>
</feature>
<dbReference type="UniPathway" id="UPA01068">
    <property type="reaction ID" value="UER00304"/>
</dbReference>
<comment type="catalytic activity">
    <reaction evidence="5">
        <text>pyridoxine 5'-phosphate + O2 = pyridoxal 5'-phosphate + H2O2</text>
        <dbReference type="Rhea" id="RHEA:15149"/>
        <dbReference type="ChEBI" id="CHEBI:15379"/>
        <dbReference type="ChEBI" id="CHEBI:16240"/>
        <dbReference type="ChEBI" id="CHEBI:58589"/>
        <dbReference type="ChEBI" id="CHEBI:597326"/>
        <dbReference type="EC" id="1.4.3.5"/>
    </reaction>
</comment>
<comment type="caution">
    <text evidence="10">The sequence shown here is derived from an EMBL/GenBank/DDBJ whole genome shotgun (WGS) entry which is preliminary data.</text>
</comment>
<evidence type="ECO:0000256" key="4">
    <source>
        <dbReference type="ARBA" id="ARBA00023002"/>
    </source>
</evidence>
<feature type="binding site" evidence="5 6">
    <location>
        <position position="145"/>
    </location>
    <ligand>
        <name>substrate</name>
    </ligand>
</feature>
<feature type="domain" description="Pyridoxine 5'-phosphate oxidase dimerisation C-terminal" evidence="9">
    <location>
        <begin position="186"/>
        <end position="226"/>
    </location>
</feature>
<evidence type="ECO:0000259" key="9">
    <source>
        <dbReference type="Pfam" id="PF10590"/>
    </source>
</evidence>
<dbReference type="AlphaFoldDB" id="A0A2R7Z1N6"/>
<evidence type="ECO:0000256" key="2">
    <source>
        <dbReference type="ARBA" id="ARBA00022630"/>
    </source>
</evidence>
<keyword evidence="11" id="KW-1185">Reference proteome</keyword>
<evidence type="ECO:0000256" key="6">
    <source>
        <dbReference type="PIRSR" id="PIRSR000190-1"/>
    </source>
</evidence>
<dbReference type="InterPro" id="IPR019740">
    <property type="entry name" value="Pyridox_Oxase_CS"/>
</dbReference>
<keyword evidence="2 5" id="KW-0285">Flavoprotein</keyword>
<dbReference type="SUPFAM" id="SSF50475">
    <property type="entry name" value="FMN-binding split barrel"/>
    <property type="match status" value="1"/>
</dbReference>
<dbReference type="Gene3D" id="2.30.110.10">
    <property type="entry name" value="Electron Transport, Fmn-binding Protein, Chain A"/>
    <property type="match status" value="1"/>
</dbReference>
<feature type="binding site" evidence="5 7">
    <location>
        <position position="119"/>
    </location>
    <ligand>
        <name>FMN</name>
        <dbReference type="ChEBI" id="CHEBI:58210"/>
    </ligand>
</feature>
<comment type="similarity">
    <text evidence="1 5">Belongs to the pyridoxamine 5'-phosphate oxidase family.</text>
</comment>
<dbReference type="EMBL" id="PYXZ01000001">
    <property type="protein sequence ID" value="PUA82535.1"/>
    <property type="molecule type" value="Genomic_DNA"/>
</dbReference>
<feature type="binding site" evidence="5 6">
    <location>
        <begin position="205"/>
        <end position="207"/>
    </location>
    <ligand>
        <name>substrate</name>
    </ligand>
</feature>
<evidence type="ECO:0000256" key="7">
    <source>
        <dbReference type="PIRSR" id="PIRSR000190-2"/>
    </source>
</evidence>
<dbReference type="RefSeq" id="WP_108342722.1">
    <property type="nucleotide sequence ID" value="NZ_PYXZ01000001.1"/>
</dbReference>
<keyword evidence="4 5" id="KW-0560">Oxidoreductase</keyword>
<dbReference type="OrthoDB" id="9780392at2"/>
<comment type="catalytic activity">
    <reaction evidence="5">
        <text>pyridoxamine 5'-phosphate + O2 + H2O = pyridoxal 5'-phosphate + H2O2 + NH4(+)</text>
        <dbReference type="Rhea" id="RHEA:15817"/>
        <dbReference type="ChEBI" id="CHEBI:15377"/>
        <dbReference type="ChEBI" id="CHEBI:15379"/>
        <dbReference type="ChEBI" id="CHEBI:16240"/>
        <dbReference type="ChEBI" id="CHEBI:28938"/>
        <dbReference type="ChEBI" id="CHEBI:58451"/>
        <dbReference type="ChEBI" id="CHEBI:597326"/>
        <dbReference type="EC" id="1.4.3.5"/>
    </reaction>
</comment>
<comment type="pathway">
    <text evidence="5">Cofactor metabolism; pyridoxal 5'-phosphate salvage; pyridoxal 5'-phosphate from pyridoxine 5'-phosphate: step 1/1.</text>
</comment>
<dbReference type="PIRSF" id="PIRSF000190">
    <property type="entry name" value="Pyd_amn-ph_oxd"/>
    <property type="match status" value="1"/>
</dbReference>
<dbReference type="Pfam" id="PF01243">
    <property type="entry name" value="PNPOx_N"/>
    <property type="match status" value="1"/>
</dbReference>
<dbReference type="HAMAP" id="MF_01629">
    <property type="entry name" value="PdxH"/>
    <property type="match status" value="1"/>
</dbReference>
<dbReference type="InterPro" id="IPR011576">
    <property type="entry name" value="Pyridox_Oxase_N"/>
</dbReference>
<keyword evidence="5" id="KW-0664">Pyridoxine biosynthesis</keyword>
<dbReference type="GO" id="GO:0010181">
    <property type="term" value="F:FMN binding"/>
    <property type="evidence" value="ECO:0007669"/>
    <property type="project" value="UniProtKB-UniRule"/>
</dbReference>
<feature type="binding site" evidence="5 7">
    <location>
        <position position="199"/>
    </location>
    <ligand>
        <name>FMN</name>
        <dbReference type="ChEBI" id="CHEBI:58210"/>
    </ligand>
</feature>
<sequence length="226" mass="25354">MDSQADSQPGSQPAPVDVAALRKEYSDVGLDVPQLAADPFAMFQRWLREALDGGVHEPNAMVLGTVGLDGAPDSRMVLLKGVDERGFVLFTNQTSLKGRELAADPRCALLFPWHPLERQVRIAGTAHVLEREAVDAYHRSRPRVSQLGAWASRQSEPVGSRAELTELYDEMTERFEGRDVPTPDHWGGYRVVPESVEFWQGRPGRMHDRLVYERDGEGWRVQRLAP</sequence>